<keyword evidence="2" id="KW-1185">Reference proteome</keyword>
<dbReference type="Proteomes" id="UP000244005">
    <property type="component" value="Unassembled WGS sequence"/>
</dbReference>
<evidence type="ECO:0000313" key="2">
    <source>
        <dbReference type="Proteomes" id="UP000244005"/>
    </source>
</evidence>
<reference evidence="2" key="1">
    <citation type="journal article" date="2017" name="Cell">
        <title>Insights into land plant evolution garnered from the Marchantia polymorpha genome.</title>
        <authorList>
            <person name="Bowman J.L."/>
            <person name="Kohchi T."/>
            <person name="Yamato K.T."/>
            <person name="Jenkins J."/>
            <person name="Shu S."/>
            <person name="Ishizaki K."/>
            <person name="Yamaoka S."/>
            <person name="Nishihama R."/>
            <person name="Nakamura Y."/>
            <person name="Berger F."/>
            <person name="Adam C."/>
            <person name="Aki S.S."/>
            <person name="Althoff F."/>
            <person name="Araki T."/>
            <person name="Arteaga-Vazquez M.A."/>
            <person name="Balasubrmanian S."/>
            <person name="Barry K."/>
            <person name="Bauer D."/>
            <person name="Boehm C.R."/>
            <person name="Briginshaw L."/>
            <person name="Caballero-Perez J."/>
            <person name="Catarino B."/>
            <person name="Chen F."/>
            <person name="Chiyoda S."/>
            <person name="Chovatia M."/>
            <person name="Davies K.M."/>
            <person name="Delmans M."/>
            <person name="Demura T."/>
            <person name="Dierschke T."/>
            <person name="Dolan L."/>
            <person name="Dorantes-Acosta A.E."/>
            <person name="Eklund D.M."/>
            <person name="Florent S.N."/>
            <person name="Flores-Sandoval E."/>
            <person name="Fujiyama A."/>
            <person name="Fukuzawa H."/>
            <person name="Galik B."/>
            <person name="Grimanelli D."/>
            <person name="Grimwood J."/>
            <person name="Grossniklaus U."/>
            <person name="Hamada T."/>
            <person name="Haseloff J."/>
            <person name="Hetherington A.J."/>
            <person name="Higo A."/>
            <person name="Hirakawa Y."/>
            <person name="Hundley H.N."/>
            <person name="Ikeda Y."/>
            <person name="Inoue K."/>
            <person name="Inoue S.I."/>
            <person name="Ishida S."/>
            <person name="Jia Q."/>
            <person name="Kakita M."/>
            <person name="Kanazawa T."/>
            <person name="Kawai Y."/>
            <person name="Kawashima T."/>
            <person name="Kennedy M."/>
            <person name="Kinose K."/>
            <person name="Kinoshita T."/>
            <person name="Kohara Y."/>
            <person name="Koide E."/>
            <person name="Komatsu K."/>
            <person name="Kopischke S."/>
            <person name="Kubo M."/>
            <person name="Kyozuka J."/>
            <person name="Lagercrantz U."/>
            <person name="Lin S.S."/>
            <person name="Lindquist E."/>
            <person name="Lipzen A.M."/>
            <person name="Lu C.W."/>
            <person name="De Luna E."/>
            <person name="Martienssen R.A."/>
            <person name="Minamino N."/>
            <person name="Mizutani M."/>
            <person name="Mizutani M."/>
            <person name="Mochizuki N."/>
            <person name="Monte I."/>
            <person name="Mosher R."/>
            <person name="Nagasaki H."/>
            <person name="Nakagami H."/>
            <person name="Naramoto S."/>
            <person name="Nishitani K."/>
            <person name="Ohtani M."/>
            <person name="Okamoto T."/>
            <person name="Okumura M."/>
            <person name="Phillips J."/>
            <person name="Pollak B."/>
            <person name="Reinders A."/>
            <person name="Rovekamp M."/>
            <person name="Sano R."/>
            <person name="Sawa S."/>
            <person name="Schmid M.W."/>
            <person name="Shirakawa M."/>
            <person name="Solano R."/>
            <person name="Spunde A."/>
            <person name="Suetsugu N."/>
            <person name="Sugano S."/>
            <person name="Sugiyama A."/>
            <person name="Sun R."/>
            <person name="Suzuki Y."/>
            <person name="Takenaka M."/>
            <person name="Takezawa D."/>
            <person name="Tomogane H."/>
            <person name="Tsuzuki M."/>
            <person name="Ueda T."/>
            <person name="Umeda M."/>
            <person name="Ward J.M."/>
            <person name="Watanabe Y."/>
            <person name="Yazaki K."/>
            <person name="Yokoyama R."/>
            <person name="Yoshitake Y."/>
            <person name="Yotsui I."/>
            <person name="Zachgo S."/>
            <person name="Schmutz J."/>
        </authorList>
    </citation>
    <scope>NUCLEOTIDE SEQUENCE [LARGE SCALE GENOMIC DNA]</scope>
    <source>
        <strain evidence="2">Tak-1</strain>
    </source>
</reference>
<evidence type="ECO:0000313" key="1">
    <source>
        <dbReference type="EMBL" id="PTQ49980.1"/>
    </source>
</evidence>
<gene>
    <name evidence="1" type="ORF">MARPO_0001s0048</name>
</gene>
<proteinExistence type="predicted"/>
<protein>
    <submittedName>
        <fullName evidence="1">Uncharacterized protein</fullName>
    </submittedName>
</protein>
<dbReference type="EMBL" id="KZ772673">
    <property type="protein sequence ID" value="PTQ49980.1"/>
    <property type="molecule type" value="Genomic_DNA"/>
</dbReference>
<name>A0A2R6XV77_MARPO</name>
<dbReference type="AlphaFoldDB" id="A0A2R6XV77"/>
<organism evidence="1 2">
    <name type="scientific">Marchantia polymorpha</name>
    <name type="common">Common liverwort</name>
    <name type="synonym">Marchantia aquatica</name>
    <dbReference type="NCBI Taxonomy" id="3197"/>
    <lineage>
        <taxon>Eukaryota</taxon>
        <taxon>Viridiplantae</taxon>
        <taxon>Streptophyta</taxon>
        <taxon>Embryophyta</taxon>
        <taxon>Marchantiophyta</taxon>
        <taxon>Marchantiopsida</taxon>
        <taxon>Marchantiidae</taxon>
        <taxon>Marchantiales</taxon>
        <taxon>Marchantiaceae</taxon>
        <taxon>Marchantia</taxon>
    </lineage>
</organism>
<accession>A0A2R6XV77</accession>
<sequence>MGSVHCRPPSTEKESISNAKLNWDGLSSYQTTLGGNTCSISCSISSSCCVGQRLCFFTRLNESKSLTCASYPSLLQEQVCTDAGRCHVLLRKVKSRSQGTLDAGTRGASDCASMAAFSLGWSGLGGAVVFVDRSCVIDARPPRIIYCVDVVPKAGPRLESGNRQQQLFTCMRGGWRMASD</sequence>